<dbReference type="GO" id="GO:0016787">
    <property type="term" value="F:hydrolase activity"/>
    <property type="evidence" value="ECO:0007669"/>
    <property type="project" value="UniProtKB-KW"/>
</dbReference>
<keyword evidence="3" id="KW-0378">Hydrolase</keyword>
<reference evidence="3" key="1">
    <citation type="submission" date="2020-11" db="EMBL/GenBank/DDBJ databases">
        <title>Sequencing the genomes of 1000 actinobacteria strains.</title>
        <authorList>
            <person name="Klenk H.-P."/>
        </authorList>
    </citation>
    <scope>NUCLEOTIDE SEQUENCE</scope>
    <source>
        <strain evidence="3">DSM 45356</strain>
    </source>
</reference>
<comment type="caution">
    <text evidence="1">Lacks conserved residue(s) required for the propagation of feature annotation.</text>
</comment>
<dbReference type="InterPro" id="IPR011146">
    <property type="entry name" value="HIT-like"/>
</dbReference>
<comment type="caution">
    <text evidence="3">The sequence shown here is derived from an EMBL/GenBank/DDBJ whole genome shotgun (WGS) entry which is preliminary data.</text>
</comment>
<feature type="domain" description="HIT" evidence="2">
    <location>
        <begin position="1"/>
        <end position="97"/>
    </location>
</feature>
<evidence type="ECO:0000259" key="2">
    <source>
        <dbReference type="PROSITE" id="PS51084"/>
    </source>
</evidence>
<evidence type="ECO:0000313" key="3">
    <source>
        <dbReference type="EMBL" id="MBG6141002.1"/>
    </source>
</evidence>
<dbReference type="AlphaFoldDB" id="A0A8J7KZG8"/>
<dbReference type="SUPFAM" id="SSF54197">
    <property type="entry name" value="HIT-like"/>
    <property type="match status" value="1"/>
</dbReference>
<dbReference type="PROSITE" id="PS51084">
    <property type="entry name" value="HIT_2"/>
    <property type="match status" value="1"/>
</dbReference>
<evidence type="ECO:0000256" key="1">
    <source>
        <dbReference type="PROSITE-ProRule" id="PRU00464"/>
    </source>
</evidence>
<gene>
    <name evidence="3" type="ORF">IW245_007196</name>
</gene>
<proteinExistence type="predicted"/>
<dbReference type="Gene3D" id="3.30.428.10">
    <property type="entry name" value="HIT-like"/>
    <property type="match status" value="1"/>
</dbReference>
<keyword evidence="4" id="KW-1185">Reference proteome</keyword>
<dbReference type="InterPro" id="IPR036265">
    <property type="entry name" value="HIT-like_sf"/>
</dbReference>
<evidence type="ECO:0000313" key="4">
    <source>
        <dbReference type="Proteomes" id="UP000622552"/>
    </source>
</evidence>
<protein>
    <submittedName>
        <fullName evidence="3">Diadenosine tetraphosphate (Ap4A) HIT family hydrolase</fullName>
    </submittedName>
</protein>
<dbReference type="RefSeq" id="WP_233473063.1">
    <property type="nucleotide sequence ID" value="NZ_BONS01000019.1"/>
</dbReference>
<organism evidence="3 4">
    <name type="scientific">Longispora fulva</name>
    <dbReference type="NCBI Taxonomy" id="619741"/>
    <lineage>
        <taxon>Bacteria</taxon>
        <taxon>Bacillati</taxon>
        <taxon>Actinomycetota</taxon>
        <taxon>Actinomycetes</taxon>
        <taxon>Micromonosporales</taxon>
        <taxon>Micromonosporaceae</taxon>
        <taxon>Longispora</taxon>
    </lineage>
</organism>
<accession>A0A8J7KZG8</accession>
<sequence>MLAKMRSGYAVIGDTQFLPGYCVLLSDIDDAEHLSDLPLEERTQFLTDMALLGEAVFNACNGDDPHFRRINYEILGNTDHYLHAHVFPRYAWEPPEMRSGPVRRYTRDRWTHPEWQLCSDHDGLRKAITRELERLMAVAYALPTSTSALS</sequence>
<name>A0A8J7KZG8_9ACTN</name>
<dbReference type="Proteomes" id="UP000622552">
    <property type="component" value="Unassembled WGS sequence"/>
</dbReference>
<dbReference type="EMBL" id="JADOUF010000001">
    <property type="protein sequence ID" value="MBG6141002.1"/>
    <property type="molecule type" value="Genomic_DNA"/>
</dbReference>